<dbReference type="PANTHER" id="PTHR43677">
    <property type="entry name" value="SHORT-CHAIN DEHYDROGENASE/REDUCTASE"/>
    <property type="match status" value="1"/>
</dbReference>
<organism evidence="3 4">
    <name type="scientific">Ostreobium quekettii</name>
    <dbReference type="NCBI Taxonomy" id="121088"/>
    <lineage>
        <taxon>Eukaryota</taxon>
        <taxon>Viridiplantae</taxon>
        <taxon>Chlorophyta</taxon>
        <taxon>core chlorophytes</taxon>
        <taxon>Ulvophyceae</taxon>
        <taxon>TCBD clade</taxon>
        <taxon>Bryopsidales</taxon>
        <taxon>Ostreobineae</taxon>
        <taxon>Ostreobiaceae</taxon>
        <taxon>Ostreobium</taxon>
    </lineage>
</organism>
<feature type="region of interest" description="Disordered" evidence="1">
    <location>
        <begin position="1"/>
        <end position="33"/>
    </location>
</feature>
<dbReference type="Proteomes" id="UP000708148">
    <property type="component" value="Unassembled WGS sequence"/>
</dbReference>
<dbReference type="GO" id="GO:0005739">
    <property type="term" value="C:mitochondrion"/>
    <property type="evidence" value="ECO:0007669"/>
    <property type="project" value="TreeGrafter"/>
</dbReference>
<evidence type="ECO:0000313" key="4">
    <source>
        <dbReference type="Proteomes" id="UP000708148"/>
    </source>
</evidence>
<dbReference type="Pfam" id="PF08240">
    <property type="entry name" value="ADH_N"/>
    <property type="match status" value="1"/>
</dbReference>
<evidence type="ECO:0000259" key="2">
    <source>
        <dbReference type="Pfam" id="PF08240"/>
    </source>
</evidence>
<sequence>MADAIPVQPSAGPARGRRSIVPSKPPGRRAGRDVPILGVVNAEAKVSMHEPVKRAPRGPLPKTFRRLVASRTGDSFREVATIVDLPMDMPGPGEVLVELRWAGVNGGCETFRVRGDQLFYSNRGKTNFPLGAEGSGVVAAIGEGVDDLDIGQPVATNRISAFSEYGITRRECCTPVQEAGPEAAALTQSAVTACTALEVLWALLL</sequence>
<evidence type="ECO:0000313" key="3">
    <source>
        <dbReference type="EMBL" id="CAD7702098.1"/>
    </source>
</evidence>
<dbReference type="OrthoDB" id="48317at2759"/>
<name>A0A8S1J8T1_9CHLO</name>
<dbReference type="InterPro" id="IPR051397">
    <property type="entry name" value="Zn-ADH-like_protein"/>
</dbReference>
<keyword evidence="4" id="KW-1185">Reference proteome</keyword>
<reference evidence="3" key="1">
    <citation type="submission" date="2020-12" db="EMBL/GenBank/DDBJ databases">
        <authorList>
            <person name="Iha C."/>
        </authorList>
    </citation>
    <scope>NUCLEOTIDE SEQUENCE</scope>
</reference>
<dbReference type="InterPro" id="IPR013154">
    <property type="entry name" value="ADH-like_N"/>
</dbReference>
<protein>
    <recommendedName>
        <fullName evidence="2">Alcohol dehydrogenase-like N-terminal domain-containing protein</fullName>
    </recommendedName>
</protein>
<gene>
    <name evidence="3" type="ORF">OSTQU699_LOCUS7455</name>
</gene>
<dbReference type="AlphaFoldDB" id="A0A8S1J8T1"/>
<dbReference type="SUPFAM" id="SSF50129">
    <property type="entry name" value="GroES-like"/>
    <property type="match status" value="1"/>
</dbReference>
<dbReference type="EMBL" id="CAJHUC010001710">
    <property type="protein sequence ID" value="CAD7702098.1"/>
    <property type="molecule type" value="Genomic_DNA"/>
</dbReference>
<proteinExistence type="predicted"/>
<evidence type="ECO:0000256" key="1">
    <source>
        <dbReference type="SAM" id="MobiDB-lite"/>
    </source>
</evidence>
<dbReference type="InterPro" id="IPR011032">
    <property type="entry name" value="GroES-like_sf"/>
</dbReference>
<dbReference type="Gene3D" id="3.40.50.720">
    <property type="entry name" value="NAD(P)-binding Rossmann-like Domain"/>
    <property type="match status" value="1"/>
</dbReference>
<comment type="caution">
    <text evidence="3">The sequence shown here is derived from an EMBL/GenBank/DDBJ whole genome shotgun (WGS) entry which is preliminary data.</text>
</comment>
<dbReference type="Gene3D" id="3.90.180.10">
    <property type="entry name" value="Medium-chain alcohol dehydrogenases, catalytic domain"/>
    <property type="match status" value="1"/>
</dbReference>
<feature type="domain" description="Alcohol dehydrogenase-like N-terminal" evidence="2">
    <location>
        <begin position="91"/>
        <end position="161"/>
    </location>
</feature>
<accession>A0A8S1J8T1</accession>
<dbReference type="GO" id="GO:0016491">
    <property type="term" value="F:oxidoreductase activity"/>
    <property type="evidence" value="ECO:0007669"/>
    <property type="project" value="TreeGrafter"/>
</dbReference>
<dbReference type="PANTHER" id="PTHR43677:SF3">
    <property type="entry name" value="PROSTAGLANDIN REDUCTASE 3"/>
    <property type="match status" value="1"/>
</dbReference>